<dbReference type="EMBL" id="CP137624">
    <property type="protein sequence ID" value="WPK13056.1"/>
    <property type="molecule type" value="Genomic_DNA"/>
</dbReference>
<evidence type="ECO:0000313" key="2">
    <source>
        <dbReference type="EMBL" id="WPK13056.1"/>
    </source>
</evidence>
<organism evidence="2 3">
    <name type="scientific">Lysinibacillus louembei</name>
    <dbReference type="NCBI Taxonomy" id="1470088"/>
    <lineage>
        <taxon>Bacteria</taxon>
        <taxon>Bacillati</taxon>
        <taxon>Bacillota</taxon>
        <taxon>Bacilli</taxon>
        <taxon>Bacillales</taxon>
        <taxon>Bacillaceae</taxon>
        <taxon>Lysinibacillus</taxon>
    </lineage>
</organism>
<protein>
    <submittedName>
        <fullName evidence="2">Uncharacterized protein</fullName>
    </submittedName>
</protein>
<evidence type="ECO:0000256" key="1">
    <source>
        <dbReference type="SAM" id="SignalP"/>
    </source>
</evidence>
<reference evidence="2 3" key="1">
    <citation type="submission" date="2023-09" db="EMBL/GenBank/DDBJ databases">
        <authorList>
            <person name="Page C.A."/>
            <person name="Perez-Diaz I.M."/>
        </authorList>
    </citation>
    <scope>NUCLEOTIDE SEQUENCE [LARGE SCALE GENOMIC DNA]</scope>
    <source>
        <strain evidence="2 3">Ll15</strain>
    </source>
</reference>
<accession>A0ABZ0S1B8</accession>
<gene>
    <name evidence="2" type="ORF">R6U77_05055</name>
</gene>
<proteinExistence type="predicted"/>
<name>A0ABZ0S1B8_9BACI</name>
<evidence type="ECO:0000313" key="3">
    <source>
        <dbReference type="Proteomes" id="UP001322664"/>
    </source>
</evidence>
<sequence length="187" mass="21079">MKNRIYYLVTFTILLISLNFTNTSVANASESFNISDDLVVIDTSIVPDSYRLEVLVDKNELNKEDMLIHVNEHTYKIIDEKLVEVFNSTPSFSTYAILRETVIVYNGFTHERHLYAAAGTTVHTGSSGPAERREHTIKDHTGKVLSSILSNVATIGCQKTVPNTGKYIFTITNYSATTQTWDWTTTF</sequence>
<feature type="signal peptide" evidence="1">
    <location>
        <begin position="1"/>
        <end position="28"/>
    </location>
</feature>
<dbReference type="RefSeq" id="WP_319837663.1">
    <property type="nucleotide sequence ID" value="NZ_CP137624.1"/>
</dbReference>
<feature type="chain" id="PRO_5045584775" evidence="1">
    <location>
        <begin position="29"/>
        <end position="187"/>
    </location>
</feature>
<dbReference type="Proteomes" id="UP001322664">
    <property type="component" value="Chromosome"/>
</dbReference>
<keyword evidence="1" id="KW-0732">Signal</keyword>
<keyword evidence="3" id="KW-1185">Reference proteome</keyword>